<comment type="caution">
    <text evidence="8">The sequence shown here is derived from an EMBL/GenBank/DDBJ whole genome shotgun (WGS) entry which is preliminary data.</text>
</comment>
<keyword evidence="4" id="KW-0378">Hydrolase</keyword>
<evidence type="ECO:0000256" key="2">
    <source>
        <dbReference type="ARBA" id="ARBA00022722"/>
    </source>
</evidence>
<evidence type="ECO:0000259" key="7">
    <source>
        <dbReference type="Pfam" id="PF08340"/>
    </source>
</evidence>
<dbReference type="EMBL" id="JAUSVY010000006">
    <property type="protein sequence ID" value="MDQ0506050.1"/>
    <property type="molecule type" value="Genomic_DNA"/>
</dbReference>
<dbReference type="Pfam" id="PF03755">
    <property type="entry name" value="YicC-like_N"/>
    <property type="match status" value="1"/>
</dbReference>
<name>A0ABU0LFY1_XANAG</name>
<sequence length="308" mass="33447">MTEPPPSSPEARASVLASMTAFARASGSDGRWRFSWEVRSVNGKGLDLRLRLPPGCEDLEAAVRARAAAMLVRGSVSATLTATREGEDVAIRVNEAGLESLMRAVRRTAEKLDAPAPGLDALLAVKGIIEVAEVEESAEERHARCDACLAAFDVALAELVDMREREGRALQSILLARLDAISALVEGAERLPERMVETIRARLVEQVRALLDAAPQLDPERLHQEAVLIATKADVREELDRLAAHVAAARELLLAGGPVGRRLDFLAQEFNREANTLCSKSNAVALTQIGLDLKLLVDQFREQVQNLE</sequence>
<evidence type="ECO:0000256" key="3">
    <source>
        <dbReference type="ARBA" id="ARBA00022759"/>
    </source>
</evidence>
<evidence type="ECO:0000313" key="8">
    <source>
        <dbReference type="EMBL" id="MDQ0506050.1"/>
    </source>
</evidence>
<evidence type="ECO:0000256" key="5">
    <source>
        <dbReference type="ARBA" id="ARBA00035648"/>
    </source>
</evidence>
<organism evidence="8 9">
    <name type="scientific">Xanthobacter agilis</name>
    <dbReference type="NCBI Taxonomy" id="47492"/>
    <lineage>
        <taxon>Bacteria</taxon>
        <taxon>Pseudomonadati</taxon>
        <taxon>Pseudomonadota</taxon>
        <taxon>Alphaproteobacteria</taxon>
        <taxon>Hyphomicrobiales</taxon>
        <taxon>Xanthobacteraceae</taxon>
        <taxon>Xanthobacter</taxon>
    </lineage>
</organism>
<keyword evidence="2" id="KW-0540">Nuclease</keyword>
<dbReference type="PANTHER" id="PTHR30636">
    <property type="entry name" value="UPF0701 PROTEIN YICC"/>
    <property type="match status" value="1"/>
</dbReference>
<comment type="cofactor">
    <cofactor evidence="1">
        <name>a divalent metal cation</name>
        <dbReference type="ChEBI" id="CHEBI:60240"/>
    </cofactor>
</comment>
<dbReference type="InterPro" id="IPR013527">
    <property type="entry name" value="YicC-like_N"/>
</dbReference>
<evidence type="ECO:0000256" key="4">
    <source>
        <dbReference type="ARBA" id="ARBA00022801"/>
    </source>
</evidence>
<dbReference type="Proteomes" id="UP001241747">
    <property type="component" value="Unassembled WGS sequence"/>
</dbReference>
<evidence type="ECO:0000259" key="6">
    <source>
        <dbReference type="Pfam" id="PF03755"/>
    </source>
</evidence>
<dbReference type="InterPro" id="IPR013551">
    <property type="entry name" value="YicC-like_C"/>
</dbReference>
<dbReference type="PANTHER" id="PTHR30636:SF3">
    <property type="entry name" value="UPF0701 PROTEIN YICC"/>
    <property type="match status" value="1"/>
</dbReference>
<dbReference type="RefSeq" id="WP_237343859.1">
    <property type="nucleotide sequence ID" value="NZ_JABWGX010000001.1"/>
</dbReference>
<accession>A0ABU0LFY1</accession>
<feature type="domain" description="Endoribonuclease YicC-like N-terminal" evidence="6">
    <location>
        <begin position="17"/>
        <end position="171"/>
    </location>
</feature>
<keyword evidence="3" id="KW-0255">Endonuclease</keyword>
<dbReference type="InterPro" id="IPR005229">
    <property type="entry name" value="YicC/YloC-like"/>
</dbReference>
<comment type="similarity">
    <text evidence="5">Belongs to the YicC/YloC family.</text>
</comment>
<dbReference type="Pfam" id="PF08340">
    <property type="entry name" value="YicC-like_C"/>
    <property type="match status" value="1"/>
</dbReference>
<dbReference type="NCBIfam" id="TIGR00255">
    <property type="entry name" value="YicC/YloC family endoribonuclease"/>
    <property type="match status" value="1"/>
</dbReference>
<reference evidence="8 9" key="1">
    <citation type="submission" date="2023-07" db="EMBL/GenBank/DDBJ databases">
        <title>Genomic Encyclopedia of Type Strains, Phase IV (KMG-IV): sequencing the most valuable type-strain genomes for metagenomic binning, comparative biology and taxonomic classification.</title>
        <authorList>
            <person name="Goeker M."/>
        </authorList>
    </citation>
    <scope>NUCLEOTIDE SEQUENCE [LARGE SCALE GENOMIC DNA]</scope>
    <source>
        <strain evidence="8 9">DSM 3770</strain>
    </source>
</reference>
<proteinExistence type="inferred from homology"/>
<protein>
    <submittedName>
        <fullName evidence="8">Uncharacterized protein (TIGR00255 family)</fullName>
    </submittedName>
</protein>
<keyword evidence="9" id="KW-1185">Reference proteome</keyword>
<evidence type="ECO:0000313" key="9">
    <source>
        <dbReference type="Proteomes" id="UP001241747"/>
    </source>
</evidence>
<evidence type="ECO:0000256" key="1">
    <source>
        <dbReference type="ARBA" id="ARBA00001968"/>
    </source>
</evidence>
<feature type="domain" description="Endoribonuclease YicC-like C-terminal" evidence="7">
    <location>
        <begin position="191"/>
        <end position="308"/>
    </location>
</feature>
<gene>
    <name evidence="8" type="ORF">QOZ94_002854</name>
</gene>